<sequence length="142" mass="15830">MAIPARVAEERHSFAWEITVEAREIEVWRREVAAAVRAMGGDRAAVETARLGISELLSNVCRHVADRRCRLEVRQGRGTALVRLYDRSCRAPAVQVPDWDTERGRGLWLLRETADALGYTCVPGGKWVWFTVLLDSPAGEGG</sequence>
<keyword evidence="3" id="KW-0808">Transferase</keyword>
<dbReference type="Pfam" id="PF13581">
    <property type="entry name" value="HATPase_c_2"/>
    <property type="match status" value="1"/>
</dbReference>
<keyword evidence="1" id="KW-0723">Serine/threonine-protein kinase</keyword>
<dbReference type="OrthoDB" id="4301723at2"/>
<dbReference type="PANTHER" id="PTHR35526">
    <property type="entry name" value="ANTI-SIGMA-F FACTOR RSBW-RELATED"/>
    <property type="match status" value="1"/>
</dbReference>
<dbReference type="AlphaFoldDB" id="A0A1I4KMX4"/>
<proteinExistence type="predicted"/>
<dbReference type="InterPro" id="IPR036890">
    <property type="entry name" value="HATPase_C_sf"/>
</dbReference>
<protein>
    <submittedName>
        <fullName evidence="3">Serine/threonine-protein kinase RsbW</fullName>
    </submittedName>
</protein>
<gene>
    <name evidence="3" type="ORF">SAMN05192584_12760</name>
</gene>
<dbReference type="RefSeq" id="WP_093852213.1">
    <property type="nucleotide sequence ID" value="NZ_FOSG01000027.1"/>
</dbReference>
<name>A0A1I4KMX4_9ACTN</name>
<organism evidence="3 4">
    <name type="scientific">Streptomyces pini</name>
    <dbReference type="NCBI Taxonomy" id="1520580"/>
    <lineage>
        <taxon>Bacteria</taxon>
        <taxon>Bacillati</taxon>
        <taxon>Actinomycetota</taxon>
        <taxon>Actinomycetes</taxon>
        <taxon>Kitasatosporales</taxon>
        <taxon>Streptomycetaceae</taxon>
        <taxon>Streptomyces</taxon>
    </lineage>
</organism>
<evidence type="ECO:0000259" key="2">
    <source>
        <dbReference type="Pfam" id="PF13581"/>
    </source>
</evidence>
<dbReference type="Proteomes" id="UP000198928">
    <property type="component" value="Unassembled WGS sequence"/>
</dbReference>
<evidence type="ECO:0000313" key="3">
    <source>
        <dbReference type="EMBL" id="SFL79896.1"/>
    </source>
</evidence>
<accession>A0A1I4KMX4</accession>
<feature type="domain" description="Histidine kinase/HSP90-like ATPase" evidence="2">
    <location>
        <begin position="21"/>
        <end position="131"/>
    </location>
</feature>
<dbReference type="CDD" id="cd16936">
    <property type="entry name" value="HATPase_RsbW-like"/>
    <property type="match status" value="1"/>
</dbReference>
<dbReference type="Gene3D" id="3.30.565.10">
    <property type="entry name" value="Histidine kinase-like ATPase, C-terminal domain"/>
    <property type="match status" value="1"/>
</dbReference>
<reference evidence="4" key="1">
    <citation type="submission" date="2016-10" db="EMBL/GenBank/DDBJ databases">
        <authorList>
            <person name="Varghese N."/>
            <person name="Submissions S."/>
        </authorList>
    </citation>
    <scope>NUCLEOTIDE SEQUENCE [LARGE SCALE GENOMIC DNA]</scope>
    <source>
        <strain evidence="4">PL19</strain>
    </source>
</reference>
<dbReference type="PANTHER" id="PTHR35526:SF3">
    <property type="entry name" value="ANTI-SIGMA-F FACTOR RSBW"/>
    <property type="match status" value="1"/>
</dbReference>
<dbReference type="GO" id="GO:0004674">
    <property type="term" value="F:protein serine/threonine kinase activity"/>
    <property type="evidence" value="ECO:0007669"/>
    <property type="project" value="UniProtKB-KW"/>
</dbReference>
<dbReference type="SUPFAM" id="SSF55874">
    <property type="entry name" value="ATPase domain of HSP90 chaperone/DNA topoisomerase II/histidine kinase"/>
    <property type="match status" value="1"/>
</dbReference>
<keyword evidence="3" id="KW-0418">Kinase</keyword>
<dbReference type="InterPro" id="IPR050267">
    <property type="entry name" value="Anti-sigma-factor_SerPK"/>
</dbReference>
<dbReference type="EMBL" id="FOSG01000027">
    <property type="protein sequence ID" value="SFL79896.1"/>
    <property type="molecule type" value="Genomic_DNA"/>
</dbReference>
<keyword evidence="4" id="KW-1185">Reference proteome</keyword>
<evidence type="ECO:0000313" key="4">
    <source>
        <dbReference type="Proteomes" id="UP000198928"/>
    </source>
</evidence>
<dbReference type="InterPro" id="IPR003594">
    <property type="entry name" value="HATPase_dom"/>
</dbReference>
<evidence type="ECO:0000256" key="1">
    <source>
        <dbReference type="ARBA" id="ARBA00022527"/>
    </source>
</evidence>